<evidence type="ECO:0000256" key="3">
    <source>
        <dbReference type="ARBA" id="ARBA00022786"/>
    </source>
</evidence>
<evidence type="ECO:0000259" key="5">
    <source>
        <dbReference type="Pfam" id="PF03931"/>
    </source>
</evidence>
<dbReference type="PANTHER" id="PTHR11165">
    <property type="entry name" value="SKP1"/>
    <property type="match status" value="1"/>
</dbReference>
<organism evidence="6 7">
    <name type="scientific">Forsythia ovata</name>
    <dbReference type="NCBI Taxonomy" id="205694"/>
    <lineage>
        <taxon>Eukaryota</taxon>
        <taxon>Viridiplantae</taxon>
        <taxon>Streptophyta</taxon>
        <taxon>Embryophyta</taxon>
        <taxon>Tracheophyta</taxon>
        <taxon>Spermatophyta</taxon>
        <taxon>Magnoliopsida</taxon>
        <taxon>eudicotyledons</taxon>
        <taxon>Gunneridae</taxon>
        <taxon>Pentapetalae</taxon>
        <taxon>asterids</taxon>
        <taxon>lamiids</taxon>
        <taxon>Lamiales</taxon>
        <taxon>Oleaceae</taxon>
        <taxon>Forsythieae</taxon>
        <taxon>Forsythia</taxon>
    </lineage>
</organism>
<dbReference type="SUPFAM" id="SSF54695">
    <property type="entry name" value="POZ domain"/>
    <property type="match status" value="1"/>
</dbReference>
<keyword evidence="7" id="KW-1185">Reference proteome</keyword>
<dbReference type="EMBL" id="JBFOLJ010000016">
    <property type="protein sequence ID" value="KAL2468705.1"/>
    <property type="molecule type" value="Genomic_DNA"/>
</dbReference>
<dbReference type="Pfam" id="PF03931">
    <property type="entry name" value="Skp1_POZ"/>
    <property type="match status" value="1"/>
</dbReference>
<comment type="pathway">
    <text evidence="1">Protein modification; protein ubiquitination.</text>
</comment>
<feature type="domain" description="SKP1 component dimerisation" evidence="4">
    <location>
        <begin position="117"/>
        <end position="153"/>
    </location>
</feature>
<dbReference type="SUPFAM" id="SSF81382">
    <property type="entry name" value="Skp1 dimerisation domain-like"/>
    <property type="match status" value="1"/>
</dbReference>
<reference evidence="7" key="1">
    <citation type="submission" date="2024-07" db="EMBL/GenBank/DDBJ databases">
        <title>Two chromosome-level genome assemblies of Korean endemic species Abeliophyllum distichum and Forsythia ovata (Oleaceae).</title>
        <authorList>
            <person name="Jang H."/>
        </authorList>
    </citation>
    <scope>NUCLEOTIDE SEQUENCE [LARGE SCALE GENOMIC DNA]</scope>
</reference>
<dbReference type="Pfam" id="PF01466">
    <property type="entry name" value="Skp1"/>
    <property type="match status" value="1"/>
</dbReference>
<keyword evidence="3" id="KW-0833">Ubl conjugation pathway</keyword>
<dbReference type="InterPro" id="IPR036296">
    <property type="entry name" value="SKP1-like_dim_sf"/>
</dbReference>
<evidence type="ECO:0000256" key="2">
    <source>
        <dbReference type="ARBA" id="ARBA00009993"/>
    </source>
</evidence>
<proteinExistence type="inferred from homology"/>
<dbReference type="InterPro" id="IPR001232">
    <property type="entry name" value="SKP1-like"/>
</dbReference>
<evidence type="ECO:0000256" key="1">
    <source>
        <dbReference type="ARBA" id="ARBA00004906"/>
    </source>
</evidence>
<dbReference type="Proteomes" id="UP001604277">
    <property type="component" value="Unassembled WGS sequence"/>
</dbReference>
<comment type="caution">
    <text evidence="6">The sequence shown here is derived from an EMBL/GenBank/DDBJ whole genome shotgun (WGS) entry which is preliminary data.</text>
</comment>
<accession>A0ABD1PXQ2</accession>
<evidence type="ECO:0000313" key="7">
    <source>
        <dbReference type="Proteomes" id="UP001604277"/>
    </source>
</evidence>
<name>A0ABD1PXQ2_9LAMI</name>
<evidence type="ECO:0000259" key="4">
    <source>
        <dbReference type="Pfam" id="PF01466"/>
    </source>
</evidence>
<dbReference type="SMART" id="SM00512">
    <property type="entry name" value="Skp1"/>
    <property type="match status" value="1"/>
</dbReference>
<comment type="similarity">
    <text evidence="2">Belongs to the SKP1 family.</text>
</comment>
<feature type="domain" description="SKP1 component POZ" evidence="5">
    <location>
        <begin position="17"/>
        <end position="79"/>
    </location>
</feature>
<dbReference type="AlphaFoldDB" id="A0ABD1PXQ2"/>
<gene>
    <name evidence="6" type="ORF">Fot_50281</name>
</gene>
<dbReference type="InterPro" id="IPR011333">
    <property type="entry name" value="SKP1/BTB/POZ_sf"/>
</dbReference>
<dbReference type="GO" id="GO:0009867">
    <property type="term" value="P:jasmonic acid mediated signaling pathway"/>
    <property type="evidence" value="ECO:0007669"/>
    <property type="project" value="UniProtKB-ARBA"/>
</dbReference>
<dbReference type="Gene3D" id="3.30.710.10">
    <property type="entry name" value="Potassium Channel Kv1.1, Chain A"/>
    <property type="match status" value="1"/>
</dbReference>
<evidence type="ECO:0000313" key="6">
    <source>
        <dbReference type="EMBL" id="KAL2468705.1"/>
    </source>
</evidence>
<dbReference type="InterPro" id="IPR016072">
    <property type="entry name" value="Skp1_comp_dimer"/>
</dbReference>
<dbReference type="InterPro" id="IPR016897">
    <property type="entry name" value="SKP1"/>
</dbReference>
<dbReference type="InterPro" id="IPR016073">
    <property type="entry name" value="Skp1_comp_POZ"/>
</dbReference>
<sequence length="382" mass="43503">MTEADSKMVKPETPKTSVWLQTSDGSIQEVEQEVAMFCPFLWHEIHLGMGSSENCPISLPSNVNAPVFSLILDYCRFHQVSGRSKKEKKSFDEKFLHMDAKSLCELTGAADSLQLSPLVALTSRAIARAMNGRTAEEIREIFHLPDDLTEEEKLEPIRNTMDNPRIRLWNRLQAKKREELKEIERLKESGEIDSAENHPMVHGNFPSDLGDTAKLLDFEDGRVAPEDEFDDCGVDLALKEKIDSDLPLYVDNMIVNSGSGMTRQFANFMFYLVDIGSGRFCSKIAFRLAWKNARDSFTGSREKTINLVYQWKWPVEEIHKIRPASELILNACQHQSRHRTEKCRLICLHGWIGNGVPISRSISKMLCVDSHSSLPGIFWNWS</sequence>
<protein>
    <submittedName>
        <fullName evidence="6">SKP1-like protein 21</fullName>
    </submittedName>
</protein>